<evidence type="ECO:0000256" key="11">
    <source>
        <dbReference type="ARBA" id="ARBA00023033"/>
    </source>
</evidence>
<dbReference type="Gene3D" id="1.10.630.10">
    <property type="entry name" value="Cytochrome P450"/>
    <property type="match status" value="1"/>
</dbReference>
<evidence type="ECO:0000313" key="14">
    <source>
        <dbReference type="EMBL" id="KAL0573598.1"/>
    </source>
</evidence>
<keyword evidence="12" id="KW-0472">Membrane</keyword>
<comment type="subcellular location">
    <subcellularLocation>
        <location evidence="2">Membrane</location>
    </subcellularLocation>
</comment>
<dbReference type="PROSITE" id="PS00086">
    <property type="entry name" value="CYTOCHROME_P450"/>
    <property type="match status" value="1"/>
</dbReference>
<dbReference type="InterPro" id="IPR036396">
    <property type="entry name" value="Cyt_P450_sf"/>
</dbReference>
<evidence type="ECO:0000256" key="3">
    <source>
        <dbReference type="ARBA" id="ARBA00004721"/>
    </source>
</evidence>
<dbReference type="InterPro" id="IPR001128">
    <property type="entry name" value="Cyt_P450"/>
</dbReference>
<comment type="cofactor">
    <cofactor evidence="1">
        <name>heme</name>
        <dbReference type="ChEBI" id="CHEBI:30413"/>
    </cofactor>
</comment>
<evidence type="ECO:0000256" key="2">
    <source>
        <dbReference type="ARBA" id="ARBA00004370"/>
    </source>
</evidence>
<evidence type="ECO:0000256" key="8">
    <source>
        <dbReference type="ARBA" id="ARBA00022989"/>
    </source>
</evidence>
<dbReference type="Proteomes" id="UP001465976">
    <property type="component" value="Unassembled WGS sequence"/>
</dbReference>
<dbReference type="Pfam" id="PF00067">
    <property type="entry name" value="p450"/>
    <property type="match status" value="1"/>
</dbReference>
<keyword evidence="15" id="KW-1185">Reference proteome</keyword>
<evidence type="ECO:0000256" key="1">
    <source>
        <dbReference type="ARBA" id="ARBA00001971"/>
    </source>
</evidence>
<evidence type="ECO:0000256" key="6">
    <source>
        <dbReference type="ARBA" id="ARBA00022692"/>
    </source>
</evidence>
<dbReference type="PANTHER" id="PTHR24305">
    <property type="entry name" value="CYTOCHROME P450"/>
    <property type="match status" value="1"/>
</dbReference>
<keyword evidence="10 13" id="KW-0408">Iron</keyword>
<protein>
    <recommendedName>
        <fullName evidence="16">Cytochrome P450</fullName>
    </recommendedName>
</protein>
<dbReference type="CDD" id="cd11062">
    <property type="entry name" value="CYP58-like"/>
    <property type="match status" value="1"/>
</dbReference>
<dbReference type="InterPro" id="IPR050121">
    <property type="entry name" value="Cytochrome_P450_monoxygenase"/>
</dbReference>
<evidence type="ECO:0000256" key="10">
    <source>
        <dbReference type="ARBA" id="ARBA00023004"/>
    </source>
</evidence>
<keyword evidence="9 13" id="KW-0560">Oxidoreductase</keyword>
<organism evidence="14 15">
    <name type="scientific">Marasmius crinis-equi</name>
    <dbReference type="NCBI Taxonomy" id="585013"/>
    <lineage>
        <taxon>Eukaryota</taxon>
        <taxon>Fungi</taxon>
        <taxon>Dikarya</taxon>
        <taxon>Basidiomycota</taxon>
        <taxon>Agaricomycotina</taxon>
        <taxon>Agaricomycetes</taxon>
        <taxon>Agaricomycetidae</taxon>
        <taxon>Agaricales</taxon>
        <taxon>Marasmiineae</taxon>
        <taxon>Marasmiaceae</taxon>
        <taxon>Marasmius</taxon>
    </lineage>
</organism>
<evidence type="ECO:0000313" key="15">
    <source>
        <dbReference type="Proteomes" id="UP001465976"/>
    </source>
</evidence>
<gene>
    <name evidence="14" type="ORF">V5O48_008357</name>
</gene>
<comment type="similarity">
    <text evidence="4 13">Belongs to the cytochrome P450 family.</text>
</comment>
<reference evidence="14 15" key="1">
    <citation type="submission" date="2024-02" db="EMBL/GenBank/DDBJ databases">
        <title>A draft genome for the cacao thread blight pathogen Marasmius crinis-equi.</title>
        <authorList>
            <person name="Cohen S.P."/>
            <person name="Baruah I.K."/>
            <person name="Amoako-Attah I."/>
            <person name="Bukari Y."/>
            <person name="Meinhardt L.W."/>
            <person name="Bailey B.A."/>
        </authorList>
    </citation>
    <scope>NUCLEOTIDE SEQUENCE [LARGE SCALE GENOMIC DNA]</scope>
    <source>
        <strain evidence="14 15">GH-76</strain>
    </source>
</reference>
<keyword evidence="7 13" id="KW-0479">Metal-binding</keyword>
<dbReference type="PRINTS" id="PR00463">
    <property type="entry name" value="EP450I"/>
</dbReference>
<dbReference type="PANTHER" id="PTHR24305:SF166">
    <property type="entry name" value="CYTOCHROME P450 12A4, MITOCHONDRIAL-RELATED"/>
    <property type="match status" value="1"/>
</dbReference>
<evidence type="ECO:0000256" key="4">
    <source>
        <dbReference type="ARBA" id="ARBA00010617"/>
    </source>
</evidence>
<keyword evidence="5 13" id="KW-0349">Heme</keyword>
<name>A0ABR3FE46_9AGAR</name>
<dbReference type="SUPFAM" id="SSF48264">
    <property type="entry name" value="Cytochrome P450"/>
    <property type="match status" value="1"/>
</dbReference>
<evidence type="ECO:0000256" key="13">
    <source>
        <dbReference type="RuleBase" id="RU000461"/>
    </source>
</evidence>
<comment type="pathway">
    <text evidence="3">Secondary metabolite biosynthesis; terpenoid biosynthesis.</text>
</comment>
<evidence type="ECO:0000256" key="5">
    <source>
        <dbReference type="ARBA" id="ARBA00022617"/>
    </source>
</evidence>
<accession>A0ABR3FE46</accession>
<keyword evidence="11 13" id="KW-0503">Monooxygenase</keyword>
<dbReference type="EMBL" id="JBAHYK010000485">
    <property type="protein sequence ID" value="KAL0573598.1"/>
    <property type="molecule type" value="Genomic_DNA"/>
</dbReference>
<proteinExistence type="inferred from homology"/>
<evidence type="ECO:0000256" key="12">
    <source>
        <dbReference type="ARBA" id="ARBA00023136"/>
    </source>
</evidence>
<comment type="caution">
    <text evidence="14">The sequence shown here is derived from an EMBL/GenBank/DDBJ whole genome shotgun (WGS) entry which is preliminary data.</text>
</comment>
<sequence length="479" mass="53766">MPPLILFFQASVLSALSIFVYRVFFHPLRKFPGPRLAAASTLYEAYYDIIQDGSFLEHLHWLHDVYGPVVRIGPNKLHFATPEAYHDIYTHGPTFTKSSSALYRAFGVGANSFTFTDPAKAKERRAAINPLFARRSILKLEGVIQDLVNRFIARILSQSDSEGFVDMTFALRSLTMDIITSYCFATSFEAIDYPGFMHPLTLAQRDSLESIWIQKHFPFLMRLPFLLPRWLIARLIPGFVITEQQRAEFRKQIEKCRANLDAGAQEPDHATVFHYLLAHQGISDKSLVEEAYVLIGAGSDTVANACTVGINATLTKPEIGKRLVEELREAWPDENDGFGYARLEKLPYLTAFIKESLRCSFGVTSALPRVIGPGDAKISGFDVPSGVIVGTSCVFLHQNPDGFPNPMEFSPERWLQPGSRDLESRYLVPFSRGTRLCLGLNLAWAELYLILGNMFRKLDMDTIGGRRVLTLSRAGNTLT</sequence>
<dbReference type="InterPro" id="IPR017972">
    <property type="entry name" value="Cyt_P450_CS"/>
</dbReference>
<evidence type="ECO:0000256" key="7">
    <source>
        <dbReference type="ARBA" id="ARBA00022723"/>
    </source>
</evidence>
<keyword evidence="8" id="KW-1133">Transmembrane helix</keyword>
<evidence type="ECO:0008006" key="16">
    <source>
        <dbReference type="Google" id="ProtNLM"/>
    </source>
</evidence>
<evidence type="ECO:0000256" key="9">
    <source>
        <dbReference type="ARBA" id="ARBA00023002"/>
    </source>
</evidence>
<dbReference type="InterPro" id="IPR002401">
    <property type="entry name" value="Cyt_P450_E_grp-I"/>
</dbReference>
<keyword evidence="6" id="KW-0812">Transmembrane</keyword>